<evidence type="ECO:0008006" key="3">
    <source>
        <dbReference type="Google" id="ProtNLM"/>
    </source>
</evidence>
<dbReference type="EMBL" id="JASGBQ010000005">
    <property type="protein sequence ID" value="MDI9241924.1"/>
    <property type="molecule type" value="Genomic_DNA"/>
</dbReference>
<protein>
    <recommendedName>
        <fullName evidence="3">Ribbon-helix-helix protein CopG domain-containing protein</fullName>
    </recommendedName>
</protein>
<accession>A0AAP4BCQ3</accession>
<reference evidence="1 2" key="1">
    <citation type="submission" date="2023-05" db="EMBL/GenBank/DDBJ databases">
        <title>[ruminococcus] sp. nov., isolated from a pig farm feces dump.</title>
        <authorList>
            <person name="Chang Y.-H."/>
        </authorList>
    </citation>
    <scope>NUCLEOTIDE SEQUENCE [LARGE SCALE GENOMIC DNA]</scope>
    <source>
        <strain evidence="1 2">YH-rum2234</strain>
    </source>
</reference>
<evidence type="ECO:0000313" key="1">
    <source>
        <dbReference type="EMBL" id="MDI9241924.1"/>
    </source>
</evidence>
<dbReference type="SUPFAM" id="SSF47598">
    <property type="entry name" value="Ribbon-helix-helix"/>
    <property type="match status" value="1"/>
</dbReference>
<dbReference type="InterPro" id="IPR010985">
    <property type="entry name" value="Ribbon_hlx_hlx"/>
</dbReference>
<comment type="caution">
    <text evidence="1">The sequence shown here is derived from an EMBL/GenBank/DDBJ whole genome shotgun (WGS) entry which is preliminary data.</text>
</comment>
<dbReference type="Proteomes" id="UP001300383">
    <property type="component" value="Unassembled WGS sequence"/>
</dbReference>
<proteinExistence type="predicted"/>
<sequence>MARTPRIPVALKPESYEKLKLYAHKEGRSMSEVAAEYIEAGLKGEVGLDNIDLITKIIREQLNNVIEPYIDRLAALSAKGALYGATSMLLNAETISRFVDVDQQMDIQEAYNKAKARAVEITKIKIEKDWTEDV</sequence>
<organism evidence="1 2">
    <name type="scientific">Fusibacillus kribbianus</name>
    <dbReference type="NCBI Taxonomy" id="3044208"/>
    <lineage>
        <taxon>Bacteria</taxon>
        <taxon>Bacillati</taxon>
        <taxon>Bacillota</taxon>
        <taxon>Clostridia</taxon>
        <taxon>Lachnospirales</taxon>
        <taxon>Lachnospiraceae</taxon>
        <taxon>Fusibacillus</taxon>
    </lineage>
</organism>
<name>A0AAP4BCQ3_9FIRM</name>
<dbReference type="GO" id="GO:0006355">
    <property type="term" value="P:regulation of DNA-templated transcription"/>
    <property type="evidence" value="ECO:0007669"/>
    <property type="project" value="InterPro"/>
</dbReference>
<dbReference type="AlphaFoldDB" id="A0AAP4BCQ3"/>
<evidence type="ECO:0000313" key="2">
    <source>
        <dbReference type="Proteomes" id="UP001300383"/>
    </source>
</evidence>
<gene>
    <name evidence="1" type="ORF">QJ036_05450</name>
</gene>
<keyword evidence="2" id="KW-1185">Reference proteome</keyword>
<dbReference type="RefSeq" id="WP_283230426.1">
    <property type="nucleotide sequence ID" value="NZ_JASGBQ010000005.1"/>
</dbReference>